<evidence type="ECO:0000313" key="1">
    <source>
        <dbReference type="EMBL" id="PXW68082.1"/>
    </source>
</evidence>
<dbReference type="AlphaFoldDB" id="A0A2V3UNW4"/>
<protein>
    <submittedName>
        <fullName evidence="1">Uncharacterized protein</fullName>
    </submittedName>
</protein>
<sequence>MGDRRKRVIDVIKEFGISRATAYRYIGPKGELREFAKRVLEMQGEGRGKRS</sequence>
<dbReference type="EMBL" id="QJJM01000022">
    <property type="protein sequence ID" value="PXW68082.1"/>
    <property type="molecule type" value="Genomic_DNA"/>
</dbReference>
<accession>A0A2V3UNW4</accession>
<dbReference type="Proteomes" id="UP000248014">
    <property type="component" value="Unassembled WGS sequence"/>
</dbReference>
<keyword evidence="2" id="KW-1185">Reference proteome</keyword>
<comment type="caution">
    <text evidence="1">The sequence shown here is derived from an EMBL/GenBank/DDBJ whole genome shotgun (WGS) entry which is preliminary data.</text>
</comment>
<reference evidence="1 2" key="1">
    <citation type="submission" date="2018-05" db="EMBL/GenBank/DDBJ databases">
        <title>Genomic Encyclopedia of Type Strains, Phase IV (KMG-IV): sequencing the most valuable type-strain genomes for metagenomic binning, comparative biology and taxonomic classification.</title>
        <authorList>
            <person name="Goeker M."/>
        </authorList>
    </citation>
    <scope>NUCLEOTIDE SEQUENCE [LARGE SCALE GENOMIC DNA]</scope>
    <source>
        <strain evidence="1 2">DSM 3183</strain>
    </source>
</reference>
<organism evidence="1 2">
    <name type="scientific">Blastomonas natatoria</name>
    <dbReference type="NCBI Taxonomy" id="34015"/>
    <lineage>
        <taxon>Bacteria</taxon>
        <taxon>Pseudomonadati</taxon>
        <taxon>Pseudomonadota</taxon>
        <taxon>Alphaproteobacteria</taxon>
        <taxon>Sphingomonadales</taxon>
        <taxon>Sphingomonadaceae</taxon>
        <taxon>Blastomonas</taxon>
    </lineage>
</organism>
<evidence type="ECO:0000313" key="2">
    <source>
        <dbReference type="Proteomes" id="UP000248014"/>
    </source>
</evidence>
<proteinExistence type="predicted"/>
<gene>
    <name evidence="1" type="ORF">C7451_1226</name>
</gene>
<name>A0A2V3UNW4_9SPHN</name>